<organism evidence="1 2">
    <name type="scientific">Marinobacterium aestuariivivens</name>
    <dbReference type="NCBI Taxonomy" id="1698799"/>
    <lineage>
        <taxon>Bacteria</taxon>
        <taxon>Pseudomonadati</taxon>
        <taxon>Pseudomonadota</taxon>
        <taxon>Gammaproteobacteria</taxon>
        <taxon>Oceanospirillales</taxon>
        <taxon>Oceanospirillaceae</taxon>
        <taxon>Marinobacterium</taxon>
    </lineage>
</organism>
<evidence type="ECO:0000313" key="2">
    <source>
        <dbReference type="Proteomes" id="UP001596422"/>
    </source>
</evidence>
<dbReference type="Proteomes" id="UP001596422">
    <property type="component" value="Unassembled WGS sequence"/>
</dbReference>
<keyword evidence="2" id="KW-1185">Reference proteome</keyword>
<comment type="caution">
    <text evidence="1">The sequence shown here is derived from an EMBL/GenBank/DDBJ whole genome shotgun (WGS) entry which is preliminary data.</text>
</comment>
<protein>
    <submittedName>
        <fullName evidence="1">Uncharacterized protein</fullName>
    </submittedName>
</protein>
<dbReference type="RefSeq" id="WP_379907901.1">
    <property type="nucleotide sequence ID" value="NZ_JBHSWE010000001.1"/>
</dbReference>
<name>A0ABW1ZVX2_9GAMM</name>
<accession>A0ABW1ZVX2</accession>
<proteinExistence type="predicted"/>
<reference evidence="2" key="1">
    <citation type="journal article" date="2019" name="Int. J. Syst. Evol. Microbiol.">
        <title>The Global Catalogue of Microorganisms (GCM) 10K type strain sequencing project: providing services to taxonomists for standard genome sequencing and annotation.</title>
        <authorList>
            <consortium name="The Broad Institute Genomics Platform"/>
            <consortium name="The Broad Institute Genome Sequencing Center for Infectious Disease"/>
            <person name="Wu L."/>
            <person name="Ma J."/>
        </authorList>
    </citation>
    <scope>NUCLEOTIDE SEQUENCE [LARGE SCALE GENOMIC DNA]</scope>
    <source>
        <strain evidence="2">NBRC 111756</strain>
    </source>
</reference>
<evidence type="ECO:0000313" key="1">
    <source>
        <dbReference type="EMBL" id="MFC6669336.1"/>
    </source>
</evidence>
<dbReference type="EMBL" id="JBHSWE010000001">
    <property type="protein sequence ID" value="MFC6669336.1"/>
    <property type="molecule type" value="Genomic_DNA"/>
</dbReference>
<gene>
    <name evidence="1" type="ORF">ACFQDL_03900</name>
</gene>
<sequence length="121" mass="13512">MQVPLPLGRLQGRTAGLAAALRSLTEELVLRHRSHRLLVRLRQEPEQLLINVQDIGDMELPGMRRLEIDGHWQGAPLDQVQACEVIEMYGGSLRMRGQVAQGRVNISLPTTDVPEVSTRLS</sequence>